<evidence type="ECO:0000256" key="5">
    <source>
        <dbReference type="ARBA" id="ARBA00023125"/>
    </source>
</evidence>
<dbReference type="InterPro" id="IPR003851">
    <property type="entry name" value="Znf_Dof"/>
</dbReference>
<keyword evidence="7 8" id="KW-0539">Nucleus</keyword>
<evidence type="ECO:0000256" key="3">
    <source>
        <dbReference type="ARBA" id="ARBA00022833"/>
    </source>
</evidence>
<feature type="compositionally biased region" description="Low complexity" evidence="10">
    <location>
        <begin position="175"/>
        <end position="188"/>
    </location>
</feature>
<dbReference type="AlphaFoldDB" id="A0AAN7L358"/>
<sequence length="389" mass="41381">MVFSSIPPYLDPSNWQKVSSLSLSLCASSTSTGIHGFGFLLFFLKASNIGDLQEKRDDEIIIFSLNHPGGNSSGSGSEQLPPRLPLLPSAPQPHGGGTIRPGLMAERARLANFQMPEGPLQCPRCESTNTKFCYFNNYSLSQPRHFCKMCRRYWTRGGALRNVPVGGGCRRNKTSKGNSSKSSSSASSDRPTCSKGGGGGSGRASSGMSSGGGLVCTSDMLGFGGSQIPSLRLMPPLQRLNTDFGSSVDQIGLNFNGLPPSLGEAGDLNFPVATILGGGSDGSSLLLSSEGLRLPKVQQFPFLGGSNPYPFEGSLESQELASQIRLKAPTPEFITQFASVKMEDHSNPDLNLSRQFLGIQGNDQFNTWNTNSSWTDLSGFSSSSTSNPQ</sequence>
<evidence type="ECO:0000256" key="4">
    <source>
        <dbReference type="ARBA" id="ARBA00023015"/>
    </source>
</evidence>
<evidence type="ECO:0000313" key="12">
    <source>
        <dbReference type="EMBL" id="KAK4776579.1"/>
    </source>
</evidence>
<dbReference type="PANTHER" id="PTHR31992">
    <property type="entry name" value="DOF ZINC FINGER PROTEIN DOF1.4-RELATED"/>
    <property type="match status" value="1"/>
</dbReference>
<keyword evidence="4 9" id="KW-0805">Transcription regulation</keyword>
<dbReference type="PROSITE" id="PS01361">
    <property type="entry name" value="ZF_DOF_1"/>
    <property type="match status" value="1"/>
</dbReference>
<keyword evidence="2 8" id="KW-0863">Zinc-finger</keyword>
<organism evidence="12 13">
    <name type="scientific">Trapa natans</name>
    <name type="common">Water chestnut</name>
    <dbReference type="NCBI Taxonomy" id="22666"/>
    <lineage>
        <taxon>Eukaryota</taxon>
        <taxon>Viridiplantae</taxon>
        <taxon>Streptophyta</taxon>
        <taxon>Embryophyta</taxon>
        <taxon>Tracheophyta</taxon>
        <taxon>Spermatophyta</taxon>
        <taxon>Magnoliopsida</taxon>
        <taxon>eudicotyledons</taxon>
        <taxon>Gunneridae</taxon>
        <taxon>Pentapetalae</taxon>
        <taxon>rosids</taxon>
        <taxon>malvids</taxon>
        <taxon>Myrtales</taxon>
        <taxon>Lythraceae</taxon>
        <taxon>Trapa</taxon>
    </lineage>
</organism>
<dbReference type="InterPro" id="IPR045174">
    <property type="entry name" value="Dof"/>
</dbReference>
<evidence type="ECO:0000256" key="10">
    <source>
        <dbReference type="SAM" id="MobiDB-lite"/>
    </source>
</evidence>
<gene>
    <name evidence="12" type="ORF">SAY86_005267</name>
</gene>
<comment type="function">
    <text evidence="9">Transcription factor that binds specifically to a 5'-AA[AG]G-3' consensus core sequence.</text>
</comment>
<keyword evidence="6 9" id="KW-0804">Transcription</keyword>
<evidence type="ECO:0000256" key="8">
    <source>
        <dbReference type="PROSITE-ProRule" id="PRU00071"/>
    </source>
</evidence>
<protein>
    <recommendedName>
        <fullName evidence="9">Dof zinc finger protein</fullName>
    </recommendedName>
</protein>
<keyword evidence="3 9" id="KW-0862">Zinc</keyword>
<proteinExistence type="predicted"/>
<evidence type="ECO:0000259" key="11">
    <source>
        <dbReference type="PROSITE" id="PS50884"/>
    </source>
</evidence>
<keyword evidence="1 9" id="KW-0479">Metal-binding</keyword>
<dbReference type="GO" id="GO:0003677">
    <property type="term" value="F:DNA binding"/>
    <property type="evidence" value="ECO:0007669"/>
    <property type="project" value="UniProtKB-UniRule"/>
</dbReference>
<feature type="region of interest" description="Disordered" evidence="10">
    <location>
        <begin position="164"/>
        <end position="208"/>
    </location>
</feature>
<feature type="region of interest" description="Disordered" evidence="10">
    <location>
        <begin position="70"/>
        <end position="101"/>
    </location>
</feature>
<dbReference type="GO" id="GO:0008270">
    <property type="term" value="F:zinc ion binding"/>
    <property type="evidence" value="ECO:0007669"/>
    <property type="project" value="UniProtKB-KW"/>
</dbReference>
<dbReference type="PROSITE" id="PS50884">
    <property type="entry name" value="ZF_DOF_2"/>
    <property type="match status" value="1"/>
</dbReference>
<reference evidence="12 13" key="1">
    <citation type="journal article" date="2023" name="Hortic Res">
        <title>Pangenome of water caltrop reveals structural variations and asymmetric subgenome divergence after allopolyploidization.</title>
        <authorList>
            <person name="Zhang X."/>
            <person name="Chen Y."/>
            <person name="Wang L."/>
            <person name="Yuan Y."/>
            <person name="Fang M."/>
            <person name="Shi L."/>
            <person name="Lu R."/>
            <person name="Comes H.P."/>
            <person name="Ma Y."/>
            <person name="Chen Y."/>
            <person name="Huang G."/>
            <person name="Zhou Y."/>
            <person name="Zheng Z."/>
            <person name="Qiu Y."/>
        </authorList>
    </citation>
    <scope>NUCLEOTIDE SEQUENCE [LARGE SCALE GENOMIC DNA]</scope>
    <source>
        <strain evidence="12">F231</strain>
    </source>
</reference>
<evidence type="ECO:0000256" key="6">
    <source>
        <dbReference type="ARBA" id="ARBA00023163"/>
    </source>
</evidence>
<comment type="caution">
    <text evidence="12">The sequence shown here is derived from an EMBL/GenBank/DDBJ whole genome shotgun (WGS) entry which is preliminary data.</text>
</comment>
<evidence type="ECO:0000256" key="1">
    <source>
        <dbReference type="ARBA" id="ARBA00022723"/>
    </source>
</evidence>
<evidence type="ECO:0000313" key="13">
    <source>
        <dbReference type="Proteomes" id="UP001346149"/>
    </source>
</evidence>
<feature type="domain" description="Dof-type" evidence="11">
    <location>
        <begin position="120"/>
        <end position="174"/>
    </location>
</feature>
<evidence type="ECO:0000256" key="9">
    <source>
        <dbReference type="RuleBase" id="RU369094"/>
    </source>
</evidence>
<dbReference type="Pfam" id="PF02701">
    <property type="entry name" value="Zn_ribbon_Dof"/>
    <property type="match status" value="1"/>
</dbReference>
<accession>A0AAN7L358</accession>
<keyword evidence="5 8" id="KW-0238">DNA-binding</keyword>
<name>A0AAN7L358_TRANT</name>
<dbReference type="GO" id="GO:0003700">
    <property type="term" value="F:DNA-binding transcription factor activity"/>
    <property type="evidence" value="ECO:0007669"/>
    <property type="project" value="UniProtKB-UniRule"/>
</dbReference>
<dbReference type="GO" id="GO:0005634">
    <property type="term" value="C:nucleus"/>
    <property type="evidence" value="ECO:0007669"/>
    <property type="project" value="UniProtKB-SubCell"/>
</dbReference>
<dbReference type="Proteomes" id="UP001346149">
    <property type="component" value="Unassembled WGS sequence"/>
</dbReference>
<evidence type="ECO:0000256" key="7">
    <source>
        <dbReference type="ARBA" id="ARBA00023242"/>
    </source>
</evidence>
<comment type="subcellular location">
    <subcellularLocation>
        <location evidence="8 9">Nucleus</location>
    </subcellularLocation>
</comment>
<keyword evidence="13" id="KW-1185">Reference proteome</keyword>
<evidence type="ECO:0000256" key="2">
    <source>
        <dbReference type="ARBA" id="ARBA00022771"/>
    </source>
</evidence>
<feature type="compositionally biased region" description="Pro residues" evidence="10">
    <location>
        <begin position="82"/>
        <end position="91"/>
    </location>
</feature>
<dbReference type="PANTHER" id="PTHR31992:SF351">
    <property type="entry name" value="DOF ZINC FINGER PROTEIN"/>
    <property type="match status" value="1"/>
</dbReference>
<dbReference type="EMBL" id="JAXQNO010000018">
    <property type="protein sequence ID" value="KAK4776579.1"/>
    <property type="molecule type" value="Genomic_DNA"/>
</dbReference>